<dbReference type="PANTHER" id="PTHR35869:SF1">
    <property type="entry name" value="OUTER-MEMBRANE LIPOPROTEIN CARRIER PROTEIN"/>
    <property type="match status" value="1"/>
</dbReference>
<keyword evidence="4" id="KW-1185">Reference proteome</keyword>
<feature type="chain" id="PRO_5009184023" description="Outer membrane lipoprotein carrier protein LolA" evidence="2">
    <location>
        <begin position="26"/>
        <end position="213"/>
    </location>
</feature>
<evidence type="ECO:0000313" key="3">
    <source>
        <dbReference type="EMBL" id="OEJ64110.1"/>
    </source>
</evidence>
<proteinExistence type="predicted"/>
<dbReference type="EMBL" id="MCGG01000078">
    <property type="protein sequence ID" value="OEJ64110.1"/>
    <property type="molecule type" value="Genomic_DNA"/>
</dbReference>
<dbReference type="SUPFAM" id="SSF89392">
    <property type="entry name" value="Prokaryotic lipoproteins and lipoprotein localization factors"/>
    <property type="match status" value="1"/>
</dbReference>
<protein>
    <recommendedName>
        <fullName evidence="5">Outer membrane lipoprotein carrier protein LolA</fullName>
    </recommendedName>
</protein>
<feature type="signal peptide" evidence="2">
    <location>
        <begin position="1"/>
        <end position="25"/>
    </location>
</feature>
<organism evidence="3 4">
    <name type="scientific">Magnetovibrio blakemorei</name>
    <dbReference type="NCBI Taxonomy" id="28181"/>
    <lineage>
        <taxon>Bacteria</taxon>
        <taxon>Pseudomonadati</taxon>
        <taxon>Pseudomonadota</taxon>
        <taxon>Alphaproteobacteria</taxon>
        <taxon>Rhodospirillales</taxon>
        <taxon>Magnetovibrionaceae</taxon>
        <taxon>Magnetovibrio</taxon>
    </lineage>
</organism>
<dbReference type="InterPro" id="IPR004564">
    <property type="entry name" value="OM_lipoprot_carrier_LolA-like"/>
</dbReference>
<keyword evidence="1 2" id="KW-0732">Signal</keyword>
<evidence type="ECO:0000256" key="1">
    <source>
        <dbReference type="ARBA" id="ARBA00022729"/>
    </source>
</evidence>
<comment type="caution">
    <text evidence="3">The sequence shown here is derived from an EMBL/GenBank/DDBJ whole genome shotgun (WGS) entry which is preliminary data.</text>
</comment>
<dbReference type="STRING" id="28181.BEN30_01555"/>
<dbReference type="Proteomes" id="UP000095347">
    <property type="component" value="Unassembled WGS sequence"/>
</dbReference>
<accession>A0A1E5Q475</accession>
<evidence type="ECO:0000313" key="4">
    <source>
        <dbReference type="Proteomes" id="UP000095347"/>
    </source>
</evidence>
<name>A0A1E5Q475_9PROT</name>
<dbReference type="InterPro" id="IPR029046">
    <property type="entry name" value="LolA/LolB/LppX"/>
</dbReference>
<dbReference type="AlphaFoldDB" id="A0A1E5Q475"/>
<evidence type="ECO:0008006" key="5">
    <source>
        <dbReference type="Google" id="ProtNLM"/>
    </source>
</evidence>
<gene>
    <name evidence="3" type="ORF">BEN30_01555</name>
</gene>
<dbReference type="CDD" id="cd16325">
    <property type="entry name" value="LolA"/>
    <property type="match status" value="1"/>
</dbReference>
<evidence type="ECO:0000256" key="2">
    <source>
        <dbReference type="SAM" id="SignalP"/>
    </source>
</evidence>
<dbReference type="Pfam" id="PF03548">
    <property type="entry name" value="LolA"/>
    <property type="match status" value="1"/>
</dbReference>
<reference evidence="4" key="1">
    <citation type="submission" date="2016-07" db="EMBL/GenBank/DDBJ databases">
        <authorList>
            <person name="Florea S."/>
            <person name="Webb J.S."/>
            <person name="Jaromczyk J."/>
            <person name="Schardl C.L."/>
        </authorList>
    </citation>
    <scope>NUCLEOTIDE SEQUENCE [LARGE SCALE GENOMIC DNA]</scope>
    <source>
        <strain evidence="4">MV-1</strain>
    </source>
</reference>
<sequence length="213" mass="23494">MVGILLAVALTVLAAALFLPKSANAKDVIGLQAGQKDQVKKVQDYLNAISTLRARFMQITSQGNYAQGEFQLSKPGRMRIDYDPPVPVLIVSNGTIVMYKDEELDQLSYVPLSSLPASMFIGDNVDFFGEDLLITDFENAANALRLTLQRSEDLMEGSLTLVFQTQPLTLKQWAVVDAQGITTTVSLMGPEFGEPLDEQLFHVENRSLPRNDN</sequence>
<dbReference type="PANTHER" id="PTHR35869">
    <property type="entry name" value="OUTER-MEMBRANE LIPOPROTEIN CARRIER PROTEIN"/>
    <property type="match status" value="1"/>
</dbReference>
<dbReference type="Gene3D" id="2.50.20.10">
    <property type="entry name" value="Lipoprotein localisation LolA/LolB/LppX"/>
    <property type="match status" value="1"/>
</dbReference>